<dbReference type="InterPro" id="IPR011049">
    <property type="entry name" value="Serralysin-like_metalloprot_C"/>
</dbReference>
<feature type="compositionally biased region" description="Basic and acidic residues" evidence="1">
    <location>
        <begin position="105"/>
        <end position="118"/>
    </location>
</feature>
<evidence type="ECO:0000256" key="2">
    <source>
        <dbReference type="SAM" id="SignalP"/>
    </source>
</evidence>
<accession>A0A6J4QJI3</accession>
<dbReference type="SUPFAM" id="SSF51120">
    <property type="entry name" value="beta-Roll"/>
    <property type="match status" value="1"/>
</dbReference>
<protein>
    <submittedName>
        <fullName evidence="3">Alkaline phosphatase</fullName>
        <ecNumber evidence="3">3.1.3.1</ecNumber>
    </submittedName>
</protein>
<dbReference type="GO" id="GO:0004035">
    <property type="term" value="F:alkaline phosphatase activity"/>
    <property type="evidence" value="ECO:0007669"/>
    <property type="project" value="UniProtKB-EC"/>
</dbReference>
<dbReference type="Gene3D" id="2.150.10.10">
    <property type="entry name" value="Serralysin-like metalloprotease, C-terminal"/>
    <property type="match status" value="1"/>
</dbReference>
<gene>
    <name evidence="3" type="ORF">AVDCRST_MAG02-303</name>
</gene>
<keyword evidence="3" id="KW-0378">Hydrolase</keyword>
<dbReference type="InterPro" id="IPR018511">
    <property type="entry name" value="Hemolysin-typ_Ca-bd_CS"/>
</dbReference>
<dbReference type="PROSITE" id="PS00330">
    <property type="entry name" value="HEMOLYSIN_CALCIUM"/>
    <property type="match status" value="1"/>
</dbReference>
<dbReference type="Pfam" id="PF00353">
    <property type="entry name" value="HemolysinCabind"/>
    <property type="match status" value="1"/>
</dbReference>
<dbReference type="EC" id="3.1.3.1" evidence="3"/>
<proteinExistence type="predicted"/>
<reference evidence="3" key="1">
    <citation type="submission" date="2020-02" db="EMBL/GenBank/DDBJ databases">
        <authorList>
            <person name="Meier V. D."/>
        </authorList>
    </citation>
    <scope>NUCLEOTIDE SEQUENCE</scope>
    <source>
        <strain evidence="3">AVDCRST_MAG02</strain>
    </source>
</reference>
<dbReference type="GO" id="GO:0005509">
    <property type="term" value="F:calcium ion binding"/>
    <property type="evidence" value="ECO:0007669"/>
    <property type="project" value="InterPro"/>
</dbReference>
<feature type="compositionally biased region" description="Low complexity" evidence="1">
    <location>
        <begin position="21"/>
        <end position="30"/>
    </location>
</feature>
<dbReference type="InterPro" id="IPR001343">
    <property type="entry name" value="Hemolysn_Ca-bd"/>
</dbReference>
<feature type="chain" id="PRO_5038547443" evidence="2">
    <location>
        <begin position="19"/>
        <end position="139"/>
    </location>
</feature>
<feature type="region of interest" description="Disordered" evidence="1">
    <location>
        <begin position="21"/>
        <end position="139"/>
    </location>
</feature>
<feature type="signal peptide" evidence="2">
    <location>
        <begin position="1"/>
        <end position="18"/>
    </location>
</feature>
<dbReference type="PRINTS" id="PR00313">
    <property type="entry name" value="CABNDNGRPT"/>
</dbReference>
<evidence type="ECO:0000256" key="1">
    <source>
        <dbReference type="SAM" id="MobiDB-lite"/>
    </source>
</evidence>
<dbReference type="AlphaFoldDB" id="A0A6J4QJI3"/>
<keyword evidence="2" id="KW-0732">Signal</keyword>
<name>A0A6J4QJI3_9ACTN</name>
<sequence>MLCVLLGCLILASACGGAGTPTGTEAGPASSDTVPQTTAREAGDGEVLAGTADGNVMRAGSGDDVVRGMGGDDEIYGGEGKDRLFGGPGNDLVDAQDPDDVGGAGRDEISCGPGRDEVLMDADDEEKPRHCEMAGVGSS</sequence>
<dbReference type="EMBL" id="CADCVH010000011">
    <property type="protein sequence ID" value="CAA9446527.1"/>
    <property type="molecule type" value="Genomic_DNA"/>
</dbReference>
<evidence type="ECO:0000313" key="3">
    <source>
        <dbReference type="EMBL" id="CAA9446527.1"/>
    </source>
</evidence>
<organism evidence="3">
    <name type="scientific">uncultured Rubrobacteraceae bacterium</name>
    <dbReference type="NCBI Taxonomy" id="349277"/>
    <lineage>
        <taxon>Bacteria</taxon>
        <taxon>Bacillati</taxon>
        <taxon>Actinomycetota</taxon>
        <taxon>Rubrobacteria</taxon>
        <taxon>Rubrobacterales</taxon>
        <taxon>Rubrobacteraceae</taxon>
        <taxon>environmental samples</taxon>
    </lineage>
</organism>